<evidence type="ECO:0000256" key="1">
    <source>
        <dbReference type="SAM" id="Phobius"/>
    </source>
</evidence>
<dbReference type="Proteomes" id="UP000827092">
    <property type="component" value="Unassembled WGS sequence"/>
</dbReference>
<accession>A0AAV6UR77</accession>
<proteinExistence type="predicted"/>
<sequence>MDRADPCFLSPSPFCIIVIARLFFPVIISLNSRLHFHPFDPTSYCLRESFQNNKRRMEVEKKEGEIEETCGEYRWEQQVRYLPCRGQDVVLGPENWKANVLLTY</sequence>
<protein>
    <submittedName>
        <fullName evidence="2">Uncharacterized protein</fullName>
    </submittedName>
</protein>
<keyword evidence="1" id="KW-0472">Membrane</keyword>
<evidence type="ECO:0000313" key="3">
    <source>
        <dbReference type="Proteomes" id="UP000827092"/>
    </source>
</evidence>
<gene>
    <name evidence="2" type="ORF">JTE90_005748</name>
</gene>
<name>A0AAV6UR77_9ARAC</name>
<feature type="transmembrane region" description="Helical" evidence="1">
    <location>
        <begin position="7"/>
        <end position="28"/>
    </location>
</feature>
<keyword evidence="1" id="KW-0812">Transmembrane</keyword>
<dbReference type="EMBL" id="JAFNEN010000282">
    <property type="protein sequence ID" value="KAG8186975.1"/>
    <property type="molecule type" value="Genomic_DNA"/>
</dbReference>
<comment type="caution">
    <text evidence="2">The sequence shown here is derived from an EMBL/GenBank/DDBJ whole genome shotgun (WGS) entry which is preliminary data.</text>
</comment>
<reference evidence="2 3" key="1">
    <citation type="journal article" date="2022" name="Nat. Ecol. Evol.">
        <title>A masculinizing supergene underlies an exaggerated male reproductive morph in a spider.</title>
        <authorList>
            <person name="Hendrickx F."/>
            <person name="De Corte Z."/>
            <person name="Sonet G."/>
            <person name="Van Belleghem S.M."/>
            <person name="Kostlbacher S."/>
            <person name="Vangestel C."/>
        </authorList>
    </citation>
    <scope>NUCLEOTIDE SEQUENCE [LARGE SCALE GENOMIC DNA]</scope>
    <source>
        <strain evidence="2">W744_W776</strain>
    </source>
</reference>
<organism evidence="2 3">
    <name type="scientific">Oedothorax gibbosus</name>
    <dbReference type="NCBI Taxonomy" id="931172"/>
    <lineage>
        <taxon>Eukaryota</taxon>
        <taxon>Metazoa</taxon>
        <taxon>Ecdysozoa</taxon>
        <taxon>Arthropoda</taxon>
        <taxon>Chelicerata</taxon>
        <taxon>Arachnida</taxon>
        <taxon>Araneae</taxon>
        <taxon>Araneomorphae</taxon>
        <taxon>Entelegynae</taxon>
        <taxon>Araneoidea</taxon>
        <taxon>Linyphiidae</taxon>
        <taxon>Erigoninae</taxon>
        <taxon>Oedothorax</taxon>
    </lineage>
</organism>
<keyword evidence="1" id="KW-1133">Transmembrane helix</keyword>
<keyword evidence="3" id="KW-1185">Reference proteome</keyword>
<dbReference type="AlphaFoldDB" id="A0AAV6UR77"/>
<evidence type="ECO:0000313" key="2">
    <source>
        <dbReference type="EMBL" id="KAG8186975.1"/>
    </source>
</evidence>